<dbReference type="Proteomes" id="UP000635278">
    <property type="component" value="Unassembled WGS sequence"/>
</dbReference>
<keyword evidence="9" id="KW-1185">Reference proteome</keyword>
<feature type="domain" description="Cytochrome c" evidence="7">
    <location>
        <begin position="71"/>
        <end position="172"/>
    </location>
</feature>
<comment type="caution">
    <text evidence="8">The sequence shown here is derived from an EMBL/GenBank/DDBJ whole genome shotgun (WGS) entry which is preliminary data.</text>
</comment>
<proteinExistence type="predicted"/>
<evidence type="ECO:0000313" key="8">
    <source>
        <dbReference type="EMBL" id="NHN86263.1"/>
    </source>
</evidence>
<evidence type="ECO:0000256" key="1">
    <source>
        <dbReference type="ARBA" id="ARBA00022448"/>
    </source>
</evidence>
<organism evidence="8 9">
    <name type="scientific">Acetobacter musti</name>
    <dbReference type="NCBI Taxonomy" id="864732"/>
    <lineage>
        <taxon>Bacteria</taxon>
        <taxon>Pseudomonadati</taxon>
        <taxon>Pseudomonadota</taxon>
        <taxon>Alphaproteobacteria</taxon>
        <taxon>Acetobacterales</taxon>
        <taxon>Acetobacteraceae</taxon>
        <taxon>Acetobacter</taxon>
    </lineage>
</organism>
<accession>A0ABX0JU26</accession>
<keyword evidence="3 6" id="KW-0479">Metal-binding</keyword>
<dbReference type="InterPro" id="IPR009056">
    <property type="entry name" value="Cyt_c-like_dom"/>
</dbReference>
<keyword evidence="5 6" id="KW-0408">Iron</keyword>
<evidence type="ECO:0000259" key="7">
    <source>
        <dbReference type="PROSITE" id="PS51007"/>
    </source>
</evidence>
<dbReference type="InterPro" id="IPR036909">
    <property type="entry name" value="Cyt_c-like_dom_sf"/>
</dbReference>
<dbReference type="InterPro" id="IPR002327">
    <property type="entry name" value="Cyt_c_1A/1B"/>
</dbReference>
<sequence>MDFQSANRGAFALLLTAVVLSVSWVTGAIVVPYAVPAKPGVEIPSSGETAESPASPAAAAPSAAPAVVAGGDAAHGGAVAQQSCAMCHTMTADAPDTVGPNLFHVFGRKIGGKEGYSYSAALSGHGGQWDEATLNAWLTNPAAFAAGTRMSFPGIGDDKDRADVVAWLKTLR</sequence>
<keyword evidence="1" id="KW-0813">Transport</keyword>
<dbReference type="PRINTS" id="PR00604">
    <property type="entry name" value="CYTCHRMECIAB"/>
</dbReference>
<reference evidence="8 9" key="1">
    <citation type="journal article" date="2020" name="Int. J. Syst. Evol. Microbiol.">
        <title>Novel acetic acid bacteria from cider fermentations: Acetobacter conturbans sp. nov. and Acetobacter fallax sp. nov.</title>
        <authorList>
            <person name="Sombolestani A.S."/>
            <person name="Cleenwerck I."/>
            <person name="Cnockaert M."/>
            <person name="Borremans W."/>
            <person name="Wieme A.D."/>
            <person name="De Vuyst L."/>
            <person name="Vandamme P."/>
        </authorList>
    </citation>
    <scope>NUCLEOTIDE SEQUENCE [LARGE SCALE GENOMIC DNA]</scope>
    <source>
        <strain evidence="8 9">LMG 30640</strain>
    </source>
</reference>
<gene>
    <name evidence="8" type="ORF">GOB93_16685</name>
</gene>
<dbReference type="SUPFAM" id="SSF46626">
    <property type="entry name" value="Cytochrome c"/>
    <property type="match status" value="1"/>
</dbReference>
<evidence type="ECO:0000256" key="3">
    <source>
        <dbReference type="ARBA" id="ARBA00022723"/>
    </source>
</evidence>
<protein>
    <submittedName>
        <fullName evidence="8">C-type cytochrome</fullName>
    </submittedName>
</protein>
<evidence type="ECO:0000256" key="6">
    <source>
        <dbReference type="PROSITE-ProRule" id="PRU00433"/>
    </source>
</evidence>
<evidence type="ECO:0000313" key="9">
    <source>
        <dbReference type="Proteomes" id="UP000635278"/>
    </source>
</evidence>
<dbReference type="PANTHER" id="PTHR11961">
    <property type="entry name" value="CYTOCHROME C"/>
    <property type="match status" value="1"/>
</dbReference>
<dbReference type="RefSeq" id="WP_173584641.1">
    <property type="nucleotide sequence ID" value="NZ_WOTB01000030.1"/>
</dbReference>
<keyword evidence="2 6" id="KW-0349">Heme</keyword>
<evidence type="ECO:0000256" key="2">
    <source>
        <dbReference type="ARBA" id="ARBA00022617"/>
    </source>
</evidence>
<evidence type="ECO:0000256" key="4">
    <source>
        <dbReference type="ARBA" id="ARBA00022982"/>
    </source>
</evidence>
<dbReference type="Pfam" id="PF00034">
    <property type="entry name" value="Cytochrom_C"/>
    <property type="match status" value="1"/>
</dbReference>
<dbReference type="EMBL" id="WOTB01000030">
    <property type="protein sequence ID" value="NHN86263.1"/>
    <property type="molecule type" value="Genomic_DNA"/>
</dbReference>
<dbReference type="Gene3D" id="1.10.760.10">
    <property type="entry name" value="Cytochrome c-like domain"/>
    <property type="match status" value="1"/>
</dbReference>
<evidence type="ECO:0000256" key="5">
    <source>
        <dbReference type="ARBA" id="ARBA00023004"/>
    </source>
</evidence>
<keyword evidence="4" id="KW-0249">Electron transport</keyword>
<dbReference type="PROSITE" id="PS51007">
    <property type="entry name" value="CYTC"/>
    <property type="match status" value="1"/>
</dbReference>
<name>A0ABX0JU26_9PROT</name>